<protein>
    <submittedName>
        <fullName evidence="1">Uncharacterized protein</fullName>
    </submittedName>
</protein>
<reference evidence="1" key="1">
    <citation type="journal article" date="2020" name="New Phytol.">
        <title>Comparative genomics reveals dynamic genome evolution in host specialist ectomycorrhizal fungi.</title>
        <authorList>
            <person name="Lofgren L.A."/>
            <person name="Nguyen N.H."/>
            <person name="Vilgalys R."/>
            <person name="Ruytinx J."/>
            <person name="Liao H.L."/>
            <person name="Branco S."/>
            <person name="Kuo A."/>
            <person name="LaButti K."/>
            <person name="Lipzen A."/>
            <person name="Andreopoulos W."/>
            <person name="Pangilinan J."/>
            <person name="Riley R."/>
            <person name="Hundley H."/>
            <person name="Na H."/>
            <person name="Barry K."/>
            <person name="Grigoriev I.V."/>
            <person name="Stajich J.E."/>
            <person name="Kennedy P.G."/>
        </authorList>
    </citation>
    <scope>NUCLEOTIDE SEQUENCE</scope>
    <source>
        <strain evidence="1">S12</strain>
    </source>
</reference>
<accession>A0A9P7DI61</accession>
<keyword evidence="2" id="KW-1185">Reference proteome</keyword>
<comment type="caution">
    <text evidence="1">The sequence shown here is derived from an EMBL/GenBank/DDBJ whole genome shotgun (WGS) entry which is preliminary data.</text>
</comment>
<sequence>MRSKLFHSHCKVHLRLAELCFAVTVTRALGSISLHALPFHCTTFSRSIPRADNTTREVGSVFWNAPNDLLRGELNVRLEGDPSGSQWALTLVSLRWSAPSPDMQLEEVLLRAMVRVQSTN</sequence>
<dbReference type="GeneID" id="64596782"/>
<proteinExistence type="predicted"/>
<organism evidence="1 2">
    <name type="scientific">Suillus plorans</name>
    <dbReference type="NCBI Taxonomy" id="116603"/>
    <lineage>
        <taxon>Eukaryota</taxon>
        <taxon>Fungi</taxon>
        <taxon>Dikarya</taxon>
        <taxon>Basidiomycota</taxon>
        <taxon>Agaricomycotina</taxon>
        <taxon>Agaricomycetes</taxon>
        <taxon>Agaricomycetidae</taxon>
        <taxon>Boletales</taxon>
        <taxon>Suillineae</taxon>
        <taxon>Suillaceae</taxon>
        <taxon>Suillus</taxon>
    </lineage>
</organism>
<evidence type="ECO:0000313" key="2">
    <source>
        <dbReference type="Proteomes" id="UP000719766"/>
    </source>
</evidence>
<dbReference type="RefSeq" id="XP_041160111.1">
    <property type="nucleotide sequence ID" value="XM_041303018.1"/>
</dbReference>
<name>A0A9P7DI61_9AGAM</name>
<gene>
    <name evidence="1" type="ORF">HD556DRAFT_1373717</name>
</gene>
<dbReference type="Proteomes" id="UP000719766">
    <property type="component" value="Unassembled WGS sequence"/>
</dbReference>
<dbReference type="EMBL" id="JABBWE010000029">
    <property type="protein sequence ID" value="KAG1793713.1"/>
    <property type="molecule type" value="Genomic_DNA"/>
</dbReference>
<evidence type="ECO:0000313" key="1">
    <source>
        <dbReference type="EMBL" id="KAG1793713.1"/>
    </source>
</evidence>
<dbReference type="AlphaFoldDB" id="A0A9P7DI61"/>